<dbReference type="AlphaFoldDB" id="A0A2Y9S175"/>
<dbReference type="GO" id="GO:0005802">
    <property type="term" value="C:trans-Golgi network"/>
    <property type="evidence" value="ECO:0007669"/>
    <property type="project" value="TreeGrafter"/>
</dbReference>
<gene>
    <name evidence="5" type="primary">TGOLN2</name>
</gene>
<feature type="chain" id="PRO_5015889791" evidence="3">
    <location>
        <begin position="19"/>
        <end position="283"/>
    </location>
</feature>
<proteinExistence type="predicted"/>
<feature type="region of interest" description="Disordered" evidence="1">
    <location>
        <begin position="34"/>
        <end position="224"/>
    </location>
</feature>
<dbReference type="GeneID" id="101346536"/>
<dbReference type="GO" id="GO:0005768">
    <property type="term" value="C:endosome"/>
    <property type="evidence" value="ECO:0007669"/>
    <property type="project" value="TreeGrafter"/>
</dbReference>
<evidence type="ECO:0000256" key="1">
    <source>
        <dbReference type="SAM" id="MobiDB-lite"/>
    </source>
</evidence>
<dbReference type="GO" id="GO:0030140">
    <property type="term" value="C:trans-Golgi network transport vesicle"/>
    <property type="evidence" value="ECO:0007669"/>
    <property type="project" value="TreeGrafter"/>
</dbReference>
<feature type="compositionally biased region" description="Basic and acidic residues" evidence="1">
    <location>
        <begin position="148"/>
        <end position="163"/>
    </location>
</feature>
<keyword evidence="2" id="KW-0472">Membrane</keyword>
<reference evidence="5" key="1">
    <citation type="submission" date="2025-08" db="UniProtKB">
        <authorList>
            <consortium name="RefSeq"/>
        </authorList>
    </citation>
    <scope>IDENTIFICATION</scope>
</reference>
<dbReference type="PANTHER" id="PTHR23211">
    <property type="entry name" value="TRANS-GOLGI NETWORK INTEGRAL MEMBRANE PROTEIN TGN38"/>
    <property type="match status" value="1"/>
</dbReference>
<feature type="signal peptide" evidence="3">
    <location>
        <begin position="1"/>
        <end position="18"/>
    </location>
</feature>
<evidence type="ECO:0000313" key="5">
    <source>
        <dbReference type="RefSeq" id="XP_023598114.1"/>
    </source>
</evidence>
<dbReference type="Pfam" id="PF17818">
    <property type="entry name" value="KCT2"/>
    <property type="match status" value="1"/>
</dbReference>
<feature type="compositionally biased region" description="Acidic residues" evidence="1">
    <location>
        <begin position="164"/>
        <end position="182"/>
    </location>
</feature>
<feature type="compositionally biased region" description="Polar residues" evidence="1">
    <location>
        <begin position="71"/>
        <end position="88"/>
    </location>
</feature>
<keyword evidence="4" id="KW-1185">Reference proteome</keyword>
<keyword evidence="3" id="KW-0732">Signal</keyword>
<name>A0A2Y9S175_TRIMA</name>
<evidence type="ECO:0000256" key="2">
    <source>
        <dbReference type="SAM" id="Phobius"/>
    </source>
</evidence>
<keyword evidence="2" id="KW-1133">Transmembrane helix</keyword>
<evidence type="ECO:0000313" key="4">
    <source>
        <dbReference type="Proteomes" id="UP000248480"/>
    </source>
</evidence>
<accession>A0A2Y9S175</accession>
<feature type="compositionally biased region" description="Basic and acidic residues" evidence="1">
    <location>
        <begin position="89"/>
        <end position="105"/>
    </location>
</feature>
<dbReference type="RefSeq" id="XP_023598114.1">
    <property type="nucleotide sequence ID" value="XM_023742346.1"/>
</dbReference>
<feature type="compositionally biased region" description="Basic and acidic residues" evidence="1">
    <location>
        <begin position="120"/>
        <end position="138"/>
    </location>
</feature>
<sequence>MWFLVAFLLVSVAAPVRSPVVNALDLEASAAGNMTNTSKKEETSAERHSDSHTTEPPSKEEHSSTPYLRPASTNGTSDSPDLEQTSQKVDPDRPVSEHATLKDPTDNEQSSISDPNAVPDKGDDQHASRTESGEKVSTDSEPASPQQKGEDKSSDLAEDVEPKEAEEDDAEPKEAEEDDAEPKEESPPKEGVSGQASSENREGPPLGSMSSEKDDLFKDNPGSASAESSHFFAYLVTAATLVAVLYVAYHNKRKIIAFVLEGKRSKVTRRPKASDYQRLDQKI</sequence>
<organism evidence="4 5">
    <name type="scientific">Trichechus manatus latirostris</name>
    <name type="common">Florida manatee</name>
    <dbReference type="NCBI Taxonomy" id="127582"/>
    <lineage>
        <taxon>Eukaryota</taxon>
        <taxon>Metazoa</taxon>
        <taxon>Chordata</taxon>
        <taxon>Craniata</taxon>
        <taxon>Vertebrata</taxon>
        <taxon>Euteleostomi</taxon>
        <taxon>Mammalia</taxon>
        <taxon>Eutheria</taxon>
        <taxon>Afrotheria</taxon>
        <taxon>Sirenia</taxon>
        <taxon>Trichechidae</taxon>
        <taxon>Trichechus</taxon>
    </lineage>
</organism>
<protein>
    <submittedName>
        <fullName evidence="5">Trans-Golgi network integral membrane protein 2 isoform X2</fullName>
    </submittedName>
</protein>
<dbReference type="CTD" id="10618"/>
<dbReference type="Proteomes" id="UP000248480">
    <property type="component" value="Unplaced"/>
</dbReference>
<keyword evidence="2" id="KW-0812">Transmembrane</keyword>
<dbReference type="PANTHER" id="PTHR23211:SF0">
    <property type="entry name" value="TRANS-GOLGI NETWORK INTEGRAL MEMBRANE PROTEIN 2"/>
    <property type="match status" value="1"/>
</dbReference>
<evidence type="ECO:0000256" key="3">
    <source>
        <dbReference type="SAM" id="SignalP"/>
    </source>
</evidence>
<feature type="compositionally biased region" description="Basic and acidic residues" evidence="1">
    <location>
        <begin position="38"/>
        <end position="63"/>
    </location>
</feature>
<feature type="transmembrane region" description="Helical" evidence="2">
    <location>
        <begin position="231"/>
        <end position="249"/>
    </location>
</feature>